<dbReference type="EMBL" id="JABWDY010040670">
    <property type="protein sequence ID" value="KAF5177959.1"/>
    <property type="molecule type" value="Genomic_DNA"/>
</dbReference>
<dbReference type="AlphaFoldDB" id="A0A7J6UZ98"/>
<feature type="non-terminal residue" evidence="3">
    <location>
        <position position="1"/>
    </location>
</feature>
<feature type="region of interest" description="Disordered" evidence="1">
    <location>
        <begin position="397"/>
        <end position="422"/>
    </location>
</feature>
<feature type="domain" description="DUF4283" evidence="2">
    <location>
        <begin position="211"/>
        <end position="289"/>
    </location>
</feature>
<comment type="caution">
    <text evidence="3">The sequence shown here is derived from an EMBL/GenBank/DDBJ whole genome shotgun (WGS) entry which is preliminary data.</text>
</comment>
<dbReference type="PANTHER" id="PTHR31286">
    <property type="entry name" value="GLYCINE-RICH CELL WALL STRUCTURAL PROTEIN 1.8-LIKE"/>
    <property type="match status" value="1"/>
</dbReference>
<feature type="region of interest" description="Disordered" evidence="1">
    <location>
        <begin position="127"/>
        <end position="161"/>
    </location>
</feature>
<name>A0A7J6UZ98_THATH</name>
<accession>A0A7J6UZ98</accession>
<gene>
    <name evidence="3" type="ORF">FRX31_032454</name>
</gene>
<sequence length="422" mass="47633">MESFKLLMEEDDWDKEDPDSYWDKEDDEIDGLDATIIKKYGEGSLDKLRKKKAEIEAGFGNQIQHGIQVVLGSPHVIMDNLETTSNQEVDSNLKKSNIEAVNGGSSSPSQNTITEEDAEVTSLVNGKELGFHGGNHNDMAGSSKGSGHANEGGGNTTNPNVAADGIKESWSSILGRHVVSKKNLPFYAPTIVEGKPIVHVKSNQFTHLQHRFENLIIGGFVGKKLPFGFVRETLTRTWKLKNNFIMKAYGETMFSFQFRSEEDRKAVLEMGSLHIASQLFILRPWKLFIEAEFNDLKTIPIWVVMKKFPIELWDDEVDTRCTYPDHATVVHDEKRTFKIPFEYNWKPQRCTSCDVFGHNVSNCPKTKMMKKKKAGDKVWVQTSAMISIDVEEYEMGADKKEETINEEASNPADGDNKQCNEK</sequence>
<feature type="compositionally biased region" description="Acidic residues" evidence="1">
    <location>
        <begin position="9"/>
        <end position="26"/>
    </location>
</feature>
<evidence type="ECO:0000313" key="3">
    <source>
        <dbReference type="EMBL" id="KAF5177959.1"/>
    </source>
</evidence>
<protein>
    <recommendedName>
        <fullName evidence="2">DUF4283 domain-containing protein</fullName>
    </recommendedName>
</protein>
<dbReference type="InterPro" id="IPR040256">
    <property type="entry name" value="At4g02000-like"/>
</dbReference>
<dbReference type="Proteomes" id="UP000554482">
    <property type="component" value="Unassembled WGS sequence"/>
</dbReference>
<reference evidence="3 4" key="1">
    <citation type="submission" date="2020-06" db="EMBL/GenBank/DDBJ databases">
        <title>Transcriptomic and genomic resources for Thalictrum thalictroides and T. hernandezii: Facilitating candidate gene discovery in an emerging model plant lineage.</title>
        <authorList>
            <person name="Arias T."/>
            <person name="Riano-Pachon D.M."/>
            <person name="Di Stilio V.S."/>
        </authorList>
    </citation>
    <scope>NUCLEOTIDE SEQUENCE [LARGE SCALE GENOMIC DNA]</scope>
    <source>
        <strain evidence="4">cv. WT478/WT964</strain>
        <tissue evidence="3">Leaves</tissue>
    </source>
</reference>
<organism evidence="3 4">
    <name type="scientific">Thalictrum thalictroides</name>
    <name type="common">Rue-anemone</name>
    <name type="synonym">Anemone thalictroides</name>
    <dbReference type="NCBI Taxonomy" id="46969"/>
    <lineage>
        <taxon>Eukaryota</taxon>
        <taxon>Viridiplantae</taxon>
        <taxon>Streptophyta</taxon>
        <taxon>Embryophyta</taxon>
        <taxon>Tracheophyta</taxon>
        <taxon>Spermatophyta</taxon>
        <taxon>Magnoliopsida</taxon>
        <taxon>Ranunculales</taxon>
        <taxon>Ranunculaceae</taxon>
        <taxon>Thalictroideae</taxon>
        <taxon>Thalictrum</taxon>
    </lineage>
</organism>
<dbReference type="InterPro" id="IPR025558">
    <property type="entry name" value="DUF4283"/>
</dbReference>
<feature type="region of interest" description="Disordered" evidence="1">
    <location>
        <begin position="1"/>
        <end position="26"/>
    </location>
</feature>
<dbReference type="PANTHER" id="PTHR31286:SF180">
    <property type="entry name" value="OS10G0362600 PROTEIN"/>
    <property type="match status" value="1"/>
</dbReference>
<evidence type="ECO:0000259" key="2">
    <source>
        <dbReference type="Pfam" id="PF14111"/>
    </source>
</evidence>
<keyword evidence="4" id="KW-1185">Reference proteome</keyword>
<proteinExistence type="predicted"/>
<dbReference type="Pfam" id="PF14111">
    <property type="entry name" value="DUF4283"/>
    <property type="match status" value="1"/>
</dbReference>
<evidence type="ECO:0000313" key="4">
    <source>
        <dbReference type="Proteomes" id="UP000554482"/>
    </source>
</evidence>
<evidence type="ECO:0000256" key="1">
    <source>
        <dbReference type="SAM" id="MobiDB-lite"/>
    </source>
</evidence>